<evidence type="ECO:0008006" key="3">
    <source>
        <dbReference type="Google" id="ProtNLM"/>
    </source>
</evidence>
<comment type="caution">
    <text evidence="1">The sequence shown here is derived from an EMBL/GenBank/DDBJ whole genome shotgun (WGS) entry which is preliminary data.</text>
</comment>
<dbReference type="PANTHER" id="PTHR35040:SF9">
    <property type="entry name" value="4-LIKE CELL SURFACE PROTEIN, PUTATIVE (AFU_ORTHOLOGUE AFUA_4G14080)-RELATED"/>
    <property type="match status" value="1"/>
</dbReference>
<dbReference type="InterPro" id="IPR021986">
    <property type="entry name" value="Spherulin4"/>
</dbReference>
<evidence type="ECO:0000313" key="2">
    <source>
        <dbReference type="Proteomes" id="UP000305778"/>
    </source>
</evidence>
<dbReference type="AlphaFoldDB" id="A0A4U0T0H9"/>
<organism evidence="1 2">
    <name type="scientific">Actinacidiphila oryziradicis</name>
    <dbReference type="NCBI Taxonomy" id="2571141"/>
    <lineage>
        <taxon>Bacteria</taxon>
        <taxon>Bacillati</taxon>
        <taxon>Actinomycetota</taxon>
        <taxon>Actinomycetes</taxon>
        <taxon>Kitasatosporales</taxon>
        <taxon>Streptomycetaceae</taxon>
        <taxon>Actinacidiphila</taxon>
    </lineage>
</organism>
<sequence>MVETRSMLVPLYVHPLVDPAAWEALARSAPRLYGVVLNAADGPGSTYDPAFADAAELLRAAGIRVLGYVDTAYGDRPVGDIVADARRHRQWYGTDGLFLDQAAAEGQLVPHYRRLAAEARTLGAHTVVLNPGVHPDPGYARIADLLVTYEGGWDTYHRAGTPGWTADHPPERFCHLIHGVPAGLSGLAARTARLRGAAVHCAVTGDGANPWDALPEALHAG</sequence>
<dbReference type="EMBL" id="SUMC01000041">
    <property type="protein sequence ID" value="TKA06265.1"/>
    <property type="molecule type" value="Genomic_DNA"/>
</dbReference>
<reference evidence="1 2" key="1">
    <citation type="submission" date="2019-04" db="EMBL/GenBank/DDBJ databases">
        <title>Streptomyces oryziradicis sp. nov., a novel actinomycete isolated from rhizosphere soil of rice (Oryza sativa L.).</title>
        <authorList>
            <person name="Li C."/>
        </authorList>
    </citation>
    <scope>NUCLEOTIDE SEQUENCE [LARGE SCALE GENOMIC DNA]</scope>
    <source>
        <strain evidence="1 2">NEAU-C40</strain>
    </source>
</reference>
<dbReference type="Proteomes" id="UP000305778">
    <property type="component" value="Unassembled WGS sequence"/>
</dbReference>
<name>A0A4U0T0H9_9ACTN</name>
<protein>
    <recommendedName>
        <fullName evidence="3">Spherulation-specific family 4</fullName>
    </recommendedName>
</protein>
<dbReference type="OrthoDB" id="508445at2"/>
<dbReference type="Pfam" id="PF12138">
    <property type="entry name" value="Spherulin4"/>
    <property type="match status" value="1"/>
</dbReference>
<dbReference type="PANTHER" id="PTHR35040">
    <property type="match status" value="1"/>
</dbReference>
<gene>
    <name evidence="1" type="ORF">FCI23_32600</name>
</gene>
<keyword evidence="2" id="KW-1185">Reference proteome</keyword>
<evidence type="ECO:0000313" key="1">
    <source>
        <dbReference type="EMBL" id="TKA06265.1"/>
    </source>
</evidence>
<proteinExistence type="predicted"/>
<accession>A0A4U0T0H9</accession>